<dbReference type="InterPro" id="IPR035901">
    <property type="entry name" value="GIY-YIG_endonuc_sf"/>
</dbReference>
<keyword evidence="3" id="KW-1185">Reference proteome</keyword>
<dbReference type="PROSITE" id="PS50164">
    <property type="entry name" value="GIY_YIG"/>
    <property type="match status" value="1"/>
</dbReference>
<organism evidence="2 3">
    <name type="scientific">Corynebacterium marquesiae</name>
    <dbReference type="NCBI Taxonomy" id="2913503"/>
    <lineage>
        <taxon>Bacteria</taxon>
        <taxon>Bacillati</taxon>
        <taxon>Actinomycetota</taxon>
        <taxon>Actinomycetes</taxon>
        <taxon>Mycobacteriales</taxon>
        <taxon>Corynebacteriaceae</taxon>
        <taxon>Corynebacterium</taxon>
    </lineage>
</organism>
<sequence>MKKKVQPHPENDSWAWKQGYRPGDYVSPDGYRIWKLEGWLQKQIICTTTAEGHRLPNGTYPRFNKAVIDREDVIQPAPLEVWLYRMYGANNELLYIGISKSAFARFEQHSHTQPWINQVASWKRTPYPNREEALEAEREAIIREHPRYNIIHNKGAAA</sequence>
<dbReference type="SUPFAM" id="SSF82771">
    <property type="entry name" value="GIY-YIG endonuclease"/>
    <property type="match status" value="1"/>
</dbReference>
<dbReference type="Proteomes" id="UP001372244">
    <property type="component" value="Unassembled WGS sequence"/>
</dbReference>
<accession>A0ABU8P747</accession>
<evidence type="ECO:0000313" key="3">
    <source>
        <dbReference type="Proteomes" id="UP001372244"/>
    </source>
</evidence>
<gene>
    <name evidence="2" type="ORF">V5S76_10385</name>
</gene>
<dbReference type="SMART" id="SM00465">
    <property type="entry name" value="GIYc"/>
    <property type="match status" value="1"/>
</dbReference>
<reference evidence="2 3" key="1">
    <citation type="submission" date="2024-02" db="EMBL/GenBank/DDBJ databases">
        <title>Whole genome sequencing and characterization of Corynebacterium isolated from the ocular surface of dry eye disease sufferers.</title>
        <authorList>
            <person name="Naqvi M."/>
        </authorList>
    </citation>
    <scope>NUCLEOTIDE SEQUENCE [LARGE SCALE GENOMIC DNA]</scope>
    <source>
        <strain evidence="2 3">PCR27</strain>
    </source>
</reference>
<dbReference type="RefSeq" id="WP_337896071.1">
    <property type="nucleotide sequence ID" value="NZ_JBAHUZ010000033.1"/>
</dbReference>
<dbReference type="Gene3D" id="3.40.1440.10">
    <property type="entry name" value="GIY-YIG endonuclease"/>
    <property type="match status" value="1"/>
</dbReference>
<proteinExistence type="predicted"/>
<feature type="domain" description="GIY-YIG" evidence="1">
    <location>
        <begin position="79"/>
        <end position="150"/>
    </location>
</feature>
<dbReference type="EMBL" id="JBAHUZ010000033">
    <property type="protein sequence ID" value="MEJ4139507.1"/>
    <property type="molecule type" value="Genomic_DNA"/>
</dbReference>
<dbReference type="InterPro" id="IPR000305">
    <property type="entry name" value="GIY-YIG_endonuc"/>
</dbReference>
<name>A0ABU8P747_9CORY</name>
<evidence type="ECO:0000259" key="1">
    <source>
        <dbReference type="PROSITE" id="PS50164"/>
    </source>
</evidence>
<comment type="caution">
    <text evidence="2">The sequence shown here is derived from an EMBL/GenBank/DDBJ whole genome shotgun (WGS) entry which is preliminary data.</text>
</comment>
<evidence type="ECO:0000313" key="2">
    <source>
        <dbReference type="EMBL" id="MEJ4139507.1"/>
    </source>
</evidence>
<protein>
    <recommendedName>
        <fullName evidence="1">GIY-YIG domain-containing protein</fullName>
    </recommendedName>
</protein>